<comment type="catalytic activity">
    <reaction evidence="2">
        <text>ATP + H2O = ADP + phosphate + H(+)</text>
        <dbReference type="Rhea" id="RHEA:13065"/>
        <dbReference type="ChEBI" id="CHEBI:15377"/>
        <dbReference type="ChEBI" id="CHEBI:15378"/>
        <dbReference type="ChEBI" id="CHEBI:30616"/>
        <dbReference type="ChEBI" id="CHEBI:43474"/>
        <dbReference type="ChEBI" id="CHEBI:456216"/>
    </reaction>
</comment>
<evidence type="ECO:0000313" key="7">
    <source>
        <dbReference type="EMBL" id="EGC84623.1"/>
    </source>
</evidence>
<dbReference type="PANTHER" id="PTHR13696:SF52">
    <property type="entry name" value="PARA FAMILY PROTEIN CT_582"/>
    <property type="match status" value="1"/>
</dbReference>
<comment type="caution">
    <text evidence="7">The sequence shown here is derived from an EMBL/GenBank/DDBJ whole genome shotgun (WGS) entry which is preliminary data.</text>
</comment>
<accession>F0GYU0</accession>
<evidence type="ECO:0000256" key="5">
    <source>
        <dbReference type="SAM" id="MobiDB-lite"/>
    </source>
</evidence>
<sequence length="347" mass="39415">MKTISIFNQKGGVGKTTSVVNLAVALSKLGKKVLVIDFDPQANTTTGLGLDRNQVEKSIYKMFYEEDYKDYIVKTDDGPYLIASENSLSGLEVELVSLDEEERLKMLYQIIEEIKKDFDLILIDCPPSLGLLSLNALVASDSIIIPIQTEYYALEGVSELLKTYNTVKNSIKEDLEIEGILLCMFDQRTNLSYEVVEEVKSYFKDKVFATMIPRNIKLAEAPSFGKSAIVYDENSKGARAYMNLARELIDNNSKGMIKKPDKSDKSETKKVSQENSEELLEKNPEDKTEDKEIVKDKSEDKEIVKDKKEDKKVKDKIEKSEEADKGLVHKNKFSFNENKLLNNEKRD</sequence>
<dbReference type="Gene3D" id="3.40.50.300">
    <property type="entry name" value="P-loop containing nucleotide triphosphate hydrolases"/>
    <property type="match status" value="1"/>
</dbReference>
<evidence type="ECO:0000256" key="3">
    <source>
        <dbReference type="ARBA" id="ARBA00062323"/>
    </source>
</evidence>
<dbReference type="InterPro" id="IPR027417">
    <property type="entry name" value="P-loop_NTPase"/>
</dbReference>
<keyword evidence="7" id="KW-0645">Protease</keyword>
<protein>
    <recommendedName>
        <fullName evidence="4">Sporulation initiation inhibitor protein Soj</fullName>
    </recommendedName>
</protein>
<dbReference type="FunFam" id="3.40.50.300:FF:000285">
    <property type="entry name" value="Sporulation initiation inhibitor Soj"/>
    <property type="match status" value="1"/>
</dbReference>
<reference evidence="7 8" key="1">
    <citation type="submission" date="2011-01" db="EMBL/GenBank/DDBJ databases">
        <authorList>
            <person name="Durkin A.S."/>
            <person name="Madupu R."/>
            <person name="Torralba M."/>
            <person name="Gillis M."/>
            <person name="Methe B."/>
            <person name="Sutton G."/>
            <person name="Nelson K.E."/>
        </authorList>
    </citation>
    <scope>NUCLEOTIDE SEQUENCE [LARGE SCALE GENOMIC DNA]</scope>
    <source>
        <strain evidence="7 8">ACS-025-V-Sch4</strain>
    </source>
</reference>
<dbReference type="RefSeq" id="WP_004816367.1">
    <property type="nucleotide sequence ID" value="NZ_AEXN01000010.1"/>
</dbReference>
<feature type="compositionally biased region" description="Basic and acidic residues" evidence="5">
    <location>
        <begin position="258"/>
        <end position="272"/>
    </location>
</feature>
<name>F0GYU0_9FIRM</name>
<comment type="subunit">
    <text evidence="3">Dimerizes in the presence of ATP but not ADP; ATP-binding is required for double-stranded (ds)DNA-binding. Interacts with DnaA.</text>
</comment>
<gene>
    <name evidence="7" type="ORF">HMPREF9246_1498</name>
</gene>
<dbReference type="Proteomes" id="UP000005277">
    <property type="component" value="Unassembled WGS sequence"/>
</dbReference>
<keyword evidence="8" id="KW-1185">Reference proteome</keyword>
<dbReference type="OrthoDB" id="9815116at2"/>
<feature type="region of interest" description="Disordered" evidence="5">
    <location>
        <begin position="252"/>
        <end position="347"/>
    </location>
</feature>
<feature type="domain" description="AAA" evidence="6">
    <location>
        <begin position="1"/>
        <end position="177"/>
    </location>
</feature>
<organism evidence="7 8">
    <name type="scientific">Anaerococcus hydrogenalis ACS-025-V-Sch4</name>
    <dbReference type="NCBI Taxonomy" id="879306"/>
    <lineage>
        <taxon>Bacteria</taxon>
        <taxon>Bacillati</taxon>
        <taxon>Bacillota</taxon>
        <taxon>Tissierellia</taxon>
        <taxon>Tissierellales</taxon>
        <taxon>Peptoniphilaceae</taxon>
        <taxon>Anaerococcus</taxon>
    </lineage>
</organism>
<proteinExistence type="inferred from homology"/>
<feature type="compositionally biased region" description="Basic and acidic residues" evidence="5">
    <location>
        <begin position="279"/>
        <end position="327"/>
    </location>
</feature>
<dbReference type="InterPro" id="IPR050678">
    <property type="entry name" value="DNA_Partitioning_ATPase"/>
</dbReference>
<dbReference type="SUPFAM" id="SSF52540">
    <property type="entry name" value="P-loop containing nucleoside triphosphate hydrolases"/>
    <property type="match status" value="1"/>
</dbReference>
<dbReference type="InterPro" id="IPR025669">
    <property type="entry name" value="AAA_dom"/>
</dbReference>
<evidence type="ECO:0000256" key="4">
    <source>
        <dbReference type="ARBA" id="ARBA00071824"/>
    </source>
</evidence>
<dbReference type="CDD" id="cd02042">
    <property type="entry name" value="ParAB_family"/>
    <property type="match status" value="1"/>
</dbReference>
<dbReference type="AlphaFoldDB" id="F0GYU0"/>
<dbReference type="Pfam" id="PF13614">
    <property type="entry name" value="AAA_31"/>
    <property type="match status" value="1"/>
</dbReference>
<dbReference type="PANTHER" id="PTHR13696">
    <property type="entry name" value="P-LOOP CONTAINING NUCLEOSIDE TRIPHOSPHATE HYDROLASE"/>
    <property type="match status" value="1"/>
</dbReference>
<comment type="similarity">
    <text evidence="1">Belongs to the ParA family.</text>
</comment>
<evidence type="ECO:0000256" key="1">
    <source>
        <dbReference type="ARBA" id="ARBA00006976"/>
    </source>
</evidence>
<keyword evidence="7" id="KW-0378">Hydrolase</keyword>
<dbReference type="GO" id="GO:0008233">
    <property type="term" value="F:peptidase activity"/>
    <property type="evidence" value="ECO:0007669"/>
    <property type="project" value="UniProtKB-KW"/>
</dbReference>
<dbReference type="GO" id="GO:0006508">
    <property type="term" value="P:proteolysis"/>
    <property type="evidence" value="ECO:0007669"/>
    <property type="project" value="UniProtKB-KW"/>
</dbReference>
<evidence type="ECO:0000259" key="6">
    <source>
        <dbReference type="Pfam" id="PF13614"/>
    </source>
</evidence>
<evidence type="ECO:0000256" key="2">
    <source>
        <dbReference type="ARBA" id="ARBA00049360"/>
    </source>
</evidence>
<evidence type="ECO:0000313" key="8">
    <source>
        <dbReference type="Proteomes" id="UP000005277"/>
    </source>
</evidence>
<dbReference type="EMBL" id="AEXN01000010">
    <property type="protein sequence ID" value="EGC84623.1"/>
    <property type="molecule type" value="Genomic_DNA"/>
</dbReference>